<dbReference type="Proteomes" id="UP000789860">
    <property type="component" value="Unassembled WGS sequence"/>
</dbReference>
<protein>
    <submittedName>
        <fullName evidence="1">7513_t:CDS:1</fullName>
    </submittedName>
</protein>
<evidence type="ECO:0000313" key="1">
    <source>
        <dbReference type="EMBL" id="CAG8576845.1"/>
    </source>
</evidence>
<organism evidence="1 2">
    <name type="scientific">Scutellospora calospora</name>
    <dbReference type="NCBI Taxonomy" id="85575"/>
    <lineage>
        <taxon>Eukaryota</taxon>
        <taxon>Fungi</taxon>
        <taxon>Fungi incertae sedis</taxon>
        <taxon>Mucoromycota</taxon>
        <taxon>Glomeromycotina</taxon>
        <taxon>Glomeromycetes</taxon>
        <taxon>Diversisporales</taxon>
        <taxon>Gigasporaceae</taxon>
        <taxon>Scutellospora</taxon>
    </lineage>
</organism>
<comment type="caution">
    <text evidence="1">The sequence shown here is derived from an EMBL/GenBank/DDBJ whole genome shotgun (WGS) entry which is preliminary data.</text>
</comment>
<reference evidence="1" key="1">
    <citation type="submission" date="2021-06" db="EMBL/GenBank/DDBJ databases">
        <authorList>
            <person name="Kallberg Y."/>
            <person name="Tangrot J."/>
            <person name="Rosling A."/>
        </authorList>
    </citation>
    <scope>NUCLEOTIDE SEQUENCE</scope>
    <source>
        <strain evidence="1">AU212A</strain>
    </source>
</reference>
<evidence type="ECO:0000313" key="2">
    <source>
        <dbReference type="Proteomes" id="UP000789860"/>
    </source>
</evidence>
<feature type="non-terminal residue" evidence="1">
    <location>
        <position position="1"/>
    </location>
</feature>
<proteinExistence type="predicted"/>
<gene>
    <name evidence="1" type="ORF">SCALOS_LOCUS6053</name>
</gene>
<sequence>HKRGTSTKSHQGTKQRRNSRQHQSKYKSNTTSKITGATQSTQRKREIPKTQHHHQRHRLDDSNDRKQRKMYTKLGGENTINDEETERHQRQKMPVDEVEKRKSPGKKKWDVNEADKRKSPEKRNGALIERVSRPENKNNKYPPKTSTQVDKRKDMY</sequence>
<name>A0ACA9M8H0_9GLOM</name>
<dbReference type="EMBL" id="CAJVPM010010855">
    <property type="protein sequence ID" value="CAG8576845.1"/>
    <property type="molecule type" value="Genomic_DNA"/>
</dbReference>
<keyword evidence="2" id="KW-1185">Reference proteome</keyword>
<accession>A0ACA9M8H0</accession>